<feature type="transmembrane region" description="Helical" evidence="1">
    <location>
        <begin position="12"/>
        <end position="30"/>
    </location>
</feature>
<keyword evidence="3" id="KW-1185">Reference proteome</keyword>
<reference evidence="2 3" key="1">
    <citation type="submission" date="2022-01" db="EMBL/GenBank/DDBJ databases">
        <title>Alkalihalobacillus sp. EGI L200015, a novel bacterium isolated from a salt lake sediment.</title>
        <authorList>
            <person name="Gao L."/>
            <person name="Fang B.-Z."/>
            <person name="Li W.-J."/>
        </authorList>
    </citation>
    <scope>NUCLEOTIDE SEQUENCE [LARGE SCALE GENOMIC DNA]</scope>
    <source>
        <strain evidence="2 3">KCTC 12718</strain>
    </source>
</reference>
<keyword evidence="1" id="KW-0472">Membrane</keyword>
<feature type="transmembrane region" description="Helical" evidence="1">
    <location>
        <begin position="202"/>
        <end position="225"/>
    </location>
</feature>
<protein>
    <recommendedName>
        <fullName evidence="4">DUF4129 domain-containing protein</fullName>
    </recommendedName>
</protein>
<feature type="transmembrane region" description="Helical" evidence="1">
    <location>
        <begin position="67"/>
        <end position="95"/>
    </location>
</feature>
<organism evidence="2 3">
    <name type="scientific">Pseudalkalibacillus berkeleyi</name>
    <dbReference type="NCBI Taxonomy" id="1069813"/>
    <lineage>
        <taxon>Bacteria</taxon>
        <taxon>Bacillati</taxon>
        <taxon>Bacillota</taxon>
        <taxon>Bacilli</taxon>
        <taxon>Bacillales</taxon>
        <taxon>Fictibacillaceae</taxon>
        <taxon>Pseudalkalibacillus</taxon>
    </lineage>
</organism>
<sequence>MSNFLRLRTRWLQYSMDIVFALLLSVWVFAPVHENPYLAIFSLMVIGGLMYEVLLPRIKATVGKIVFTLPVLFGIGWILGIDVLVLMLLTILIGWRFTSQYFDEDLGQEVHILLLSLASTIIFYFFFSTNDYVSFALWLLLLQTILFAIVRVNRAVLTNQNTDQAVHRWVGKVTLVLAVATASIVLLFPLIQSITMSILKGLGTIIATVLYYPISFVVTLFASFIKEGNIERVQDNVEDADLKTNEEILREMVNDSNQSEWFTYVLIALIALAVIWYGIRLYKRKLSFTNASLYNGFQENSMNLGEDFGERNIVRDRTPPANKIRKQLYRLEKKMAGYKLGRYPQESVLEWFDRIGLPSDKSNNVNHIYERVRYGIKEISAEEEEQYIETMKQLISWGKEQHKIITKEQKRKGRLDR</sequence>
<dbReference type="EMBL" id="JAKIJS010000001">
    <property type="protein sequence ID" value="MCF6137796.1"/>
    <property type="molecule type" value="Genomic_DNA"/>
</dbReference>
<evidence type="ECO:0000313" key="3">
    <source>
        <dbReference type="Proteomes" id="UP001649381"/>
    </source>
</evidence>
<dbReference type="RefSeq" id="WP_236333688.1">
    <property type="nucleotide sequence ID" value="NZ_JAKIJS010000001.1"/>
</dbReference>
<comment type="caution">
    <text evidence="2">The sequence shown here is derived from an EMBL/GenBank/DDBJ whole genome shotgun (WGS) entry which is preliminary data.</text>
</comment>
<keyword evidence="1" id="KW-1133">Transmembrane helix</keyword>
<gene>
    <name evidence="2" type="ORF">L2716_08640</name>
</gene>
<feature type="transmembrane region" description="Helical" evidence="1">
    <location>
        <begin position="36"/>
        <end position="55"/>
    </location>
</feature>
<proteinExistence type="predicted"/>
<accession>A0ABS9H1L5</accession>
<evidence type="ECO:0000256" key="1">
    <source>
        <dbReference type="SAM" id="Phobius"/>
    </source>
</evidence>
<feature type="transmembrane region" description="Helical" evidence="1">
    <location>
        <begin position="169"/>
        <end position="190"/>
    </location>
</feature>
<evidence type="ECO:0008006" key="4">
    <source>
        <dbReference type="Google" id="ProtNLM"/>
    </source>
</evidence>
<dbReference type="Proteomes" id="UP001649381">
    <property type="component" value="Unassembled WGS sequence"/>
</dbReference>
<feature type="transmembrane region" description="Helical" evidence="1">
    <location>
        <begin position="261"/>
        <end position="279"/>
    </location>
</feature>
<keyword evidence="1" id="KW-0812">Transmembrane</keyword>
<name>A0ABS9H1L5_9BACL</name>
<feature type="transmembrane region" description="Helical" evidence="1">
    <location>
        <begin position="110"/>
        <end position="127"/>
    </location>
</feature>
<evidence type="ECO:0000313" key="2">
    <source>
        <dbReference type="EMBL" id="MCF6137796.1"/>
    </source>
</evidence>
<feature type="transmembrane region" description="Helical" evidence="1">
    <location>
        <begin position="132"/>
        <end position="149"/>
    </location>
</feature>